<dbReference type="RefSeq" id="WP_340363281.1">
    <property type="nucleotide sequence ID" value="NZ_JBBKZV010000004.1"/>
</dbReference>
<evidence type="ECO:0000313" key="1">
    <source>
        <dbReference type="EMBL" id="MEJ8822231.1"/>
    </source>
</evidence>
<dbReference type="Proteomes" id="UP001363010">
    <property type="component" value="Unassembled WGS sequence"/>
</dbReference>
<reference evidence="1 2" key="1">
    <citation type="submission" date="2024-03" db="EMBL/GenBank/DDBJ databases">
        <title>Novel species of the genus Variovorax.</title>
        <authorList>
            <person name="Liu Q."/>
            <person name="Xin Y.-H."/>
        </authorList>
    </citation>
    <scope>NUCLEOTIDE SEQUENCE [LARGE SCALE GENOMIC DNA]</scope>
    <source>
        <strain evidence="1 2">KACC 18501</strain>
    </source>
</reference>
<evidence type="ECO:0000313" key="2">
    <source>
        <dbReference type="Proteomes" id="UP001363010"/>
    </source>
</evidence>
<organism evidence="1 2">
    <name type="scientific">Variovorax humicola</name>
    <dbReference type="NCBI Taxonomy" id="1769758"/>
    <lineage>
        <taxon>Bacteria</taxon>
        <taxon>Pseudomonadati</taxon>
        <taxon>Pseudomonadota</taxon>
        <taxon>Betaproteobacteria</taxon>
        <taxon>Burkholderiales</taxon>
        <taxon>Comamonadaceae</taxon>
        <taxon>Variovorax</taxon>
    </lineage>
</organism>
<gene>
    <name evidence="1" type="ORF">WKW80_09285</name>
</gene>
<dbReference type="EMBL" id="JBBKZV010000004">
    <property type="protein sequence ID" value="MEJ8822231.1"/>
    <property type="molecule type" value="Genomic_DNA"/>
</dbReference>
<sequence>MSTPTPSPHQIATHARYVMRHLGAIQKRCTYTSDAYVRKTVGKAHGKNYTDPSWLLICDHLARSFPYWKLTNGVWRRSRAAEERARQRVRDRAIDLSRAATALGE</sequence>
<accession>A0ABU8VZ09</accession>
<proteinExistence type="predicted"/>
<name>A0ABU8VZ09_9BURK</name>
<keyword evidence="2" id="KW-1185">Reference proteome</keyword>
<protein>
    <submittedName>
        <fullName evidence="1">Uncharacterized protein</fullName>
    </submittedName>
</protein>
<comment type="caution">
    <text evidence="1">The sequence shown here is derived from an EMBL/GenBank/DDBJ whole genome shotgun (WGS) entry which is preliminary data.</text>
</comment>